<evidence type="ECO:0000256" key="2">
    <source>
        <dbReference type="SAM" id="SignalP"/>
    </source>
</evidence>
<dbReference type="AlphaFoldDB" id="A0AAW2M6M7"/>
<organism evidence="3">
    <name type="scientific">Sesamum radiatum</name>
    <name type="common">Black benniseed</name>
    <dbReference type="NCBI Taxonomy" id="300843"/>
    <lineage>
        <taxon>Eukaryota</taxon>
        <taxon>Viridiplantae</taxon>
        <taxon>Streptophyta</taxon>
        <taxon>Embryophyta</taxon>
        <taxon>Tracheophyta</taxon>
        <taxon>Spermatophyta</taxon>
        <taxon>Magnoliopsida</taxon>
        <taxon>eudicotyledons</taxon>
        <taxon>Gunneridae</taxon>
        <taxon>Pentapetalae</taxon>
        <taxon>asterids</taxon>
        <taxon>lamiids</taxon>
        <taxon>Lamiales</taxon>
        <taxon>Pedaliaceae</taxon>
        <taxon>Sesamum</taxon>
    </lineage>
</organism>
<feature type="chain" id="PRO_5043733030" evidence="2">
    <location>
        <begin position="28"/>
        <end position="133"/>
    </location>
</feature>
<reference evidence="3" key="2">
    <citation type="journal article" date="2024" name="Plant">
        <title>Genomic evolution and insights into agronomic trait innovations of Sesamum species.</title>
        <authorList>
            <person name="Miao H."/>
            <person name="Wang L."/>
            <person name="Qu L."/>
            <person name="Liu H."/>
            <person name="Sun Y."/>
            <person name="Le M."/>
            <person name="Wang Q."/>
            <person name="Wei S."/>
            <person name="Zheng Y."/>
            <person name="Lin W."/>
            <person name="Duan Y."/>
            <person name="Cao H."/>
            <person name="Xiong S."/>
            <person name="Wang X."/>
            <person name="Wei L."/>
            <person name="Li C."/>
            <person name="Ma Q."/>
            <person name="Ju M."/>
            <person name="Zhao R."/>
            <person name="Li G."/>
            <person name="Mu C."/>
            <person name="Tian Q."/>
            <person name="Mei H."/>
            <person name="Zhang T."/>
            <person name="Gao T."/>
            <person name="Zhang H."/>
        </authorList>
    </citation>
    <scope>NUCLEOTIDE SEQUENCE</scope>
    <source>
        <strain evidence="3">G02</strain>
    </source>
</reference>
<name>A0AAW2M6M7_SESRA</name>
<gene>
    <name evidence="3" type="ORF">Sradi_5187600</name>
</gene>
<evidence type="ECO:0000313" key="3">
    <source>
        <dbReference type="EMBL" id="KAL0326183.1"/>
    </source>
</evidence>
<proteinExistence type="predicted"/>
<protein>
    <submittedName>
        <fullName evidence="3">LysM domain-containing GPI-anchored protein 1</fullName>
    </submittedName>
</protein>
<dbReference type="EMBL" id="JACGWJ010000023">
    <property type="protein sequence ID" value="KAL0326183.1"/>
    <property type="molecule type" value="Genomic_DNA"/>
</dbReference>
<reference evidence="3" key="1">
    <citation type="submission" date="2020-06" db="EMBL/GenBank/DDBJ databases">
        <authorList>
            <person name="Li T."/>
            <person name="Hu X."/>
            <person name="Zhang T."/>
            <person name="Song X."/>
            <person name="Zhang H."/>
            <person name="Dai N."/>
            <person name="Sheng W."/>
            <person name="Hou X."/>
            <person name="Wei L."/>
        </authorList>
    </citation>
    <scope>NUCLEOTIDE SEQUENCE</scope>
    <source>
        <strain evidence="3">G02</strain>
        <tissue evidence="3">Leaf</tissue>
    </source>
</reference>
<evidence type="ECO:0000256" key="1">
    <source>
        <dbReference type="SAM" id="MobiDB-lite"/>
    </source>
</evidence>
<accession>A0AAW2M6M7</accession>
<keyword evidence="2" id="KW-0732">Signal</keyword>
<feature type="region of interest" description="Disordered" evidence="1">
    <location>
        <begin position="102"/>
        <end position="121"/>
    </location>
</feature>
<feature type="signal peptide" evidence="2">
    <location>
        <begin position="1"/>
        <end position="27"/>
    </location>
</feature>
<comment type="caution">
    <text evidence="3">The sequence shown here is derived from an EMBL/GenBank/DDBJ whole genome shotgun (WGS) entry which is preliminary data.</text>
</comment>
<sequence length="133" mass="14401">MPEVSLPDILILVVLSLLGALLPRATPKSTIEPCSTFDSCTSLVGYTLYTDLKVSEVASIFSVDPISLLLTNAIDISYPDVENHILPSQLFLKIPSPAPASTASANPTPFRTRLAPPTRSPPFHRRVRWSCVG</sequence>